<proteinExistence type="inferred from homology"/>
<evidence type="ECO:0000256" key="3">
    <source>
        <dbReference type="ARBA" id="ARBA00022630"/>
    </source>
</evidence>
<dbReference type="PANTHER" id="PTHR43884">
    <property type="entry name" value="ACYL-COA DEHYDROGENASE"/>
    <property type="match status" value="1"/>
</dbReference>
<dbReference type="Pfam" id="PF02771">
    <property type="entry name" value="Acyl-CoA_dh_N"/>
    <property type="match status" value="1"/>
</dbReference>
<sequence length="352" mass="35956">MTWRGPTLDSDQRVLAATLDSLAADRAVLLEDAAPVQVSALIAELAGLGVWTLGATEEMGGGGADELTTAVALERMGRSWPAVGWASVQAHAAVDLLGREEACTSLVQAIHAGSANVAVVDAASAHVNLSWSGDHLVGTIDRVDAASKSPHLVVLDGDEEATLVLPAGLSTGPVRTTGLGGSQTCQVSVNASADNFYRLGAPDVVTARIRLALGAAIVAAGIAGAAADEALEYASGRHQFGDALTAIPTVRQSLLSQAARTAVILTAAAAMPSEPVQAAAVLREACDQAIEVAAAALQSHGGYGYLTEYSVERRLRDAVSLRAAVDTQAAARAAGRRLVGHSTPQILRKDPS</sequence>
<comment type="cofactor">
    <cofactor evidence="1">
        <name>FAD</name>
        <dbReference type="ChEBI" id="CHEBI:57692"/>
    </cofactor>
</comment>
<dbReference type="Gene3D" id="1.20.140.10">
    <property type="entry name" value="Butyryl-CoA Dehydrogenase, subunit A, domain 3"/>
    <property type="match status" value="1"/>
</dbReference>
<evidence type="ECO:0000259" key="5">
    <source>
        <dbReference type="Pfam" id="PF00441"/>
    </source>
</evidence>
<dbReference type="InterPro" id="IPR037069">
    <property type="entry name" value="AcylCoA_DH/ox_N_sf"/>
</dbReference>
<dbReference type="Gene3D" id="1.10.540.10">
    <property type="entry name" value="Acyl-CoA dehydrogenase/oxidase, N-terminal domain"/>
    <property type="match status" value="1"/>
</dbReference>
<comment type="similarity">
    <text evidence="2">Belongs to the acyl-CoA dehydrogenase family.</text>
</comment>
<dbReference type="SUPFAM" id="SSF56645">
    <property type="entry name" value="Acyl-CoA dehydrogenase NM domain-like"/>
    <property type="match status" value="1"/>
</dbReference>
<dbReference type="InterPro" id="IPR006089">
    <property type="entry name" value="Acyl-CoA_DH_CS"/>
</dbReference>
<dbReference type="InterPro" id="IPR036250">
    <property type="entry name" value="AcylCo_DH-like_C"/>
</dbReference>
<reference evidence="8" key="1">
    <citation type="submission" date="2013-08" db="EMBL/GenBank/DDBJ databases">
        <title>Intrasporangium oryzae NRRL B-24470.</title>
        <authorList>
            <person name="Liu H."/>
            <person name="Wang G."/>
        </authorList>
    </citation>
    <scope>NUCLEOTIDE SEQUENCE [LARGE SCALE GENOMIC DNA]</scope>
    <source>
        <strain evidence="8">Q5-1</strain>
    </source>
</reference>
<dbReference type="GO" id="GO:0050660">
    <property type="term" value="F:flavin adenine dinucleotide binding"/>
    <property type="evidence" value="ECO:0007669"/>
    <property type="project" value="InterPro"/>
</dbReference>
<comment type="caution">
    <text evidence="7">The sequence shown here is derived from an EMBL/GenBank/DDBJ whole genome shotgun (WGS) entry which is preliminary data.</text>
</comment>
<keyword evidence="4" id="KW-0274">FAD</keyword>
<keyword evidence="3" id="KW-0285">Flavoprotein</keyword>
<dbReference type="SUPFAM" id="SSF47203">
    <property type="entry name" value="Acyl-CoA dehydrogenase C-terminal domain-like"/>
    <property type="match status" value="1"/>
</dbReference>
<dbReference type="Pfam" id="PF00441">
    <property type="entry name" value="Acyl-CoA_dh_1"/>
    <property type="match status" value="1"/>
</dbReference>
<evidence type="ECO:0000256" key="1">
    <source>
        <dbReference type="ARBA" id="ARBA00001974"/>
    </source>
</evidence>
<evidence type="ECO:0000256" key="2">
    <source>
        <dbReference type="ARBA" id="ARBA00009347"/>
    </source>
</evidence>
<accession>W9GR43</accession>
<dbReference type="InterPro" id="IPR013786">
    <property type="entry name" value="AcylCoA_DH/ox_N"/>
</dbReference>
<dbReference type="InterPro" id="IPR009075">
    <property type="entry name" value="AcylCo_DH/oxidase_C"/>
</dbReference>
<dbReference type="GO" id="GO:0003995">
    <property type="term" value="F:acyl-CoA dehydrogenase activity"/>
    <property type="evidence" value="ECO:0007669"/>
    <property type="project" value="InterPro"/>
</dbReference>
<feature type="domain" description="Acyl-CoA dehydrogenase/oxidase C-terminal" evidence="5">
    <location>
        <begin position="214"/>
        <end position="322"/>
    </location>
</feature>
<evidence type="ECO:0000313" key="7">
    <source>
        <dbReference type="EMBL" id="EWT07308.1"/>
    </source>
</evidence>
<keyword evidence="8" id="KW-1185">Reference proteome</keyword>
<feature type="domain" description="Acyl-CoA dehydrogenase/oxidase N-terminal" evidence="6">
    <location>
        <begin position="37"/>
        <end position="97"/>
    </location>
</feature>
<dbReference type="PANTHER" id="PTHR43884:SF12">
    <property type="entry name" value="ISOVALERYL-COA DEHYDROGENASE, MITOCHONDRIAL-RELATED"/>
    <property type="match status" value="1"/>
</dbReference>
<organism evidence="7 8">
    <name type="scientific">Intrasporangium chromatireducens Q5-1</name>
    <dbReference type="NCBI Taxonomy" id="584657"/>
    <lineage>
        <taxon>Bacteria</taxon>
        <taxon>Bacillati</taxon>
        <taxon>Actinomycetota</taxon>
        <taxon>Actinomycetes</taxon>
        <taxon>Micrococcales</taxon>
        <taxon>Intrasporangiaceae</taxon>
        <taxon>Intrasporangium</taxon>
    </lineage>
</organism>
<dbReference type="EMBL" id="AWQS01000015">
    <property type="protein sequence ID" value="EWT07308.1"/>
    <property type="molecule type" value="Genomic_DNA"/>
</dbReference>
<dbReference type="OrthoDB" id="8876745at2"/>
<protein>
    <submittedName>
        <fullName evidence="7">Acyl-CoA dehydrogenase</fullName>
    </submittedName>
</protein>
<dbReference type="PROSITE" id="PS00073">
    <property type="entry name" value="ACYL_COA_DH_2"/>
    <property type="match status" value="1"/>
</dbReference>
<dbReference type="Proteomes" id="UP000019494">
    <property type="component" value="Unassembled WGS sequence"/>
</dbReference>
<evidence type="ECO:0000259" key="6">
    <source>
        <dbReference type="Pfam" id="PF02771"/>
    </source>
</evidence>
<dbReference type="RefSeq" id="WP_034713591.1">
    <property type="nucleotide sequence ID" value="NZ_AWQS01000015.1"/>
</dbReference>
<gene>
    <name evidence="7" type="ORF">N864_05475</name>
</gene>
<name>W9GR43_9MICO</name>
<evidence type="ECO:0000313" key="8">
    <source>
        <dbReference type="Proteomes" id="UP000019494"/>
    </source>
</evidence>
<evidence type="ECO:0000256" key="4">
    <source>
        <dbReference type="ARBA" id="ARBA00022827"/>
    </source>
</evidence>
<dbReference type="InterPro" id="IPR009100">
    <property type="entry name" value="AcylCoA_DH/oxidase_NM_dom_sf"/>
</dbReference>
<dbReference type="AlphaFoldDB" id="W9GR43"/>
<dbReference type="PATRIC" id="fig|584657.3.peg.712"/>